<gene>
    <name evidence="1" type="ORF">DRF67_03315</name>
</gene>
<dbReference type="InterPro" id="IPR009467">
    <property type="entry name" value="Glycolipid-bd_prot_put"/>
</dbReference>
<reference evidence="1 2" key="1">
    <citation type="submission" date="2018-06" db="EMBL/GenBank/DDBJ databases">
        <title>Novel Chryseobacterium species.</title>
        <authorList>
            <person name="Newman J."/>
            <person name="Hugo C."/>
            <person name="Oosthuizen L."/>
            <person name="Charimba G."/>
        </authorList>
    </citation>
    <scope>NUCLEOTIDE SEQUENCE [LARGE SCALE GENOMIC DNA]</scope>
    <source>
        <strain evidence="1 2">7_F195</strain>
    </source>
</reference>
<organism evidence="1 2">
    <name type="scientific">Chryseobacterium pennipullorum</name>
    <dbReference type="NCBI Taxonomy" id="2258963"/>
    <lineage>
        <taxon>Bacteria</taxon>
        <taxon>Pseudomonadati</taxon>
        <taxon>Bacteroidota</taxon>
        <taxon>Flavobacteriia</taxon>
        <taxon>Flavobacteriales</taxon>
        <taxon>Weeksellaceae</taxon>
        <taxon>Chryseobacterium group</taxon>
        <taxon>Chryseobacterium</taxon>
    </lineage>
</organism>
<dbReference type="EMBL" id="QNVV01000002">
    <property type="protein sequence ID" value="REC49518.1"/>
    <property type="molecule type" value="Genomic_DNA"/>
</dbReference>
<dbReference type="Proteomes" id="UP000256257">
    <property type="component" value="Unassembled WGS sequence"/>
</dbReference>
<sequence>MKTLIWKGIYDESLEYFNIKKDDQRYIAESEITGRSKDKIYRVRYNIVIDENWTVAEFSIESEINGVKEQLAGKKQDEEWIINGTLHQEFNGFQYIDISVTPFTNTLPINHLKLTENRPQKINVIYIDVLHHHFKPAVQRYTCLATGTYLYENVETDFKSEILVDDIGLVISYPGLFERIAEL</sequence>
<dbReference type="AlphaFoldDB" id="A0A3D9B849"/>
<evidence type="ECO:0000313" key="2">
    <source>
        <dbReference type="Proteomes" id="UP000256257"/>
    </source>
</evidence>
<keyword evidence="2" id="KW-1185">Reference proteome</keyword>
<proteinExistence type="predicted"/>
<accession>A0A3D9B849</accession>
<evidence type="ECO:0008006" key="3">
    <source>
        <dbReference type="Google" id="ProtNLM"/>
    </source>
</evidence>
<dbReference type="OrthoDB" id="9814791at2"/>
<protein>
    <recommendedName>
        <fullName evidence="3">Glycolipid-binding domain-containing protein</fullName>
    </recommendedName>
</protein>
<dbReference type="SUPFAM" id="SSF159275">
    <property type="entry name" value="PA1994-like"/>
    <property type="match status" value="1"/>
</dbReference>
<dbReference type="Pfam" id="PF06475">
    <property type="entry name" value="Glycolipid_bind"/>
    <property type="match status" value="1"/>
</dbReference>
<dbReference type="RefSeq" id="WP_115926638.1">
    <property type="nucleotide sequence ID" value="NZ_QNVV01000002.1"/>
</dbReference>
<evidence type="ECO:0000313" key="1">
    <source>
        <dbReference type="EMBL" id="REC49518.1"/>
    </source>
</evidence>
<comment type="caution">
    <text evidence="1">The sequence shown here is derived from an EMBL/GenBank/DDBJ whole genome shotgun (WGS) entry which is preliminary data.</text>
</comment>
<name>A0A3D9B849_9FLAO</name>